<evidence type="ECO:0000256" key="8">
    <source>
        <dbReference type="SAM" id="MobiDB-lite"/>
    </source>
</evidence>
<keyword evidence="6" id="KW-0547">Nucleotide-binding</keyword>
<organism evidence="10 11">
    <name type="scientific">Thecamonas trahens ATCC 50062</name>
    <dbReference type="NCBI Taxonomy" id="461836"/>
    <lineage>
        <taxon>Eukaryota</taxon>
        <taxon>Apusozoa</taxon>
        <taxon>Apusomonadida</taxon>
        <taxon>Apusomonadidae</taxon>
        <taxon>Thecamonas</taxon>
    </lineage>
</organism>
<dbReference type="STRING" id="461836.A0A0L0DJK9"/>
<dbReference type="UniPathway" id="UPA00276">
    <property type="reaction ID" value="UER00406"/>
</dbReference>
<dbReference type="PANTHER" id="PTHR22749:SF6">
    <property type="entry name" value="RIBOFLAVIN KINASE"/>
    <property type="match status" value="1"/>
</dbReference>
<evidence type="ECO:0000256" key="7">
    <source>
        <dbReference type="ARBA" id="ARBA00022840"/>
    </source>
</evidence>
<keyword evidence="10" id="KW-0418">Kinase</keyword>
<feature type="compositionally biased region" description="Low complexity" evidence="8">
    <location>
        <begin position="167"/>
        <end position="177"/>
    </location>
</feature>
<keyword evidence="3" id="KW-0285">Flavoprotein</keyword>
<feature type="region of interest" description="Disordered" evidence="8">
    <location>
        <begin position="151"/>
        <end position="177"/>
    </location>
</feature>
<name>A0A0L0DJK9_THETB</name>
<evidence type="ECO:0000313" key="10">
    <source>
        <dbReference type="EMBL" id="KNC52487.1"/>
    </source>
</evidence>
<dbReference type="AlphaFoldDB" id="A0A0L0DJK9"/>
<evidence type="ECO:0000256" key="5">
    <source>
        <dbReference type="ARBA" id="ARBA00022679"/>
    </source>
</evidence>
<dbReference type="GO" id="GO:0009231">
    <property type="term" value="P:riboflavin biosynthetic process"/>
    <property type="evidence" value="ECO:0007669"/>
    <property type="project" value="InterPro"/>
</dbReference>
<dbReference type="EC" id="2.7.1.26" evidence="2"/>
<dbReference type="Pfam" id="PF01687">
    <property type="entry name" value="Flavokinase"/>
    <property type="match status" value="1"/>
</dbReference>
<dbReference type="GeneID" id="25566825"/>
<dbReference type="InterPro" id="IPR023465">
    <property type="entry name" value="Riboflavin_kinase_dom_sf"/>
</dbReference>
<evidence type="ECO:0000256" key="3">
    <source>
        <dbReference type="ARBA" id="ARBA00022630"/>
    </source>
</evidence>
<dbReference type="InterPro" id="IPR023468">
    <property type="entry name" value="Riboflavin_kinase"/>
</dbReference>
<dbReference type="PANTHER" id="PTHR22749">
    <property type="entry name" value="RIBOFLAVIN KINASE/FMN ADENYLYLTRANSFERASE"/>
    <property type="match status" value="1"/>
</dbReference>
<dbReference type="GO" id="GO:0008531">
    <property type="term" value="F:riboflavin kinase activity"/>
    <property type="evidence" value="ECO:0007669"/>
    <property type="project" value="UniProtKB-EC"/>
</dbReference>
<sequence>MAEQQLRFRGTVIRGFGRGSKELGCPTANLDVNSFPWLDNCAIGVYYGWASVPAARPGAVLPAVVSVGYNPHYGNTTKTLEVHIMDEFESDFYDSVLNLVLVGYIRPMEKYDSLDALIAAIDADKAFAADKLAGDAWAELKADAFFSATDESDGWQEANPDEPVFAAPPATAAETSS</sequence>
<dbReference type="EMBL" id="GL349473">
    <property type="protein sequence ID" value="KNC52487.1"/>
    <property type="molecule type" value="Genomic_DNA"/>
</dbReference>
<comment type="pathway">
    <text evidence="1">Cofactor biosynthesis; FMN biosynthesis; FMN from riboflavin (ATP route): step 1/1.</text>
</comment>
<dbReference type="RefSeq" id="XP_013755284.1">
    <property type="nucleotide sequence ID" value="XM_013899830.1"/>
</dbReference>
<dbReference type="InterPro" id="IPR015865">
    <property type="entry name" value="Riboflavin_kinase_bac/euk"/>
</dbReference>
<dbReference type="Proteomes" id="UP000054408">
    <property type="component" value="Unassembled WGS sequence"/>
</dbReference>
<dbReference type="Gene3D" id="2.40.30.30">
    <property type="entry name" value="Riboflavin kinase-like"/>
    <property type="match status" value="1"/>
</dbReference>
<evidence type="ECO:0000256" key="4">
    <source>
        <dbReference type="ARBA" id="ARBA00022643"/>
    </source>
</evidence>
<dbReference type="GO" id="GO:0005524">
    <property type="term" value="F:ATP binding"/>
    <property type="evidence" value="ECO:0007669"/>
    <property type="project" value="UniProtKB-KW"/>
</dbReference>
<feature type="domain" description="Riboflavin kinase" evidence="9">
    <location>
        <begin position="5"/>
        <end position="133"/>
    </location>
</feature>
<dbReference type="SUPFAM" id="SSF82114">
    <property type="entry name" value="Riboflavin kinase-like"/>
    <property type="match status" value="1"/>
</dbReference>
<evidence type="ECO:0000256" key="2">
    <source>
        <dbReference type="ARBA" id="ARBA00012105"/>
    </source>
</evidence>
<dbReference type="eggNOG" id="KOG3110">
    <property type="taxonomic scope" value="Eukaryota"/>
</dbReference>
<protein>
    <recommendedName>
        <fullName evidence="2">riboflavin kinase</fullName>
        <ecNumber evidence="2">2.7.1.26</ecNumber>
    </recommendedName>
</protein>
<dbReference type="GO" id="GO:0009398">
    <property type="term" value="P:FMN biosynthetic process"/>
    <property type="evidence" value="ECO:0007669"/>
    <property type="project" value="UniProtKB-UniPathway"/>
</dbReference>
<evidence type="ECO:0000259" key="9">
    <source>
        <dbReference type="SMART" id="SM00904"/>
    </source>
</evidence>
<keyword evidence="11" id="KW-1185">Reference proteome</keyword>
<keyword evidence="7" id="KW-0067">ATP-binding</keyword>
<proteinExistence type="predicted"/>
<evidence type="ECO:0000256" key="1">
    <source>
        <dbReference type="ARBA" id="ARBA00005201"/>
    </source>
</evidence>
<keyword evidence="5" id="KW-0808">Transferase</keyword>
<keyword evidence="4" id="KW-0288">FMN</keyword>
<gene>
    <name evidence="10" type="ORF">AMSG_08044</name>
</gene>
<accession>A0A0L0DJK9</accession>
<dbReference type="SMART" id="SM00904">
    <property type="entry name" value="Flavokinase"/>
    <property type="match status" value="1"/>
</dbReference>
<dbReference type="OrthoDB" id="276388at2759"/>
<reference evidence="10 11" key="1">
    <citation type="submission" date="2010-05" db="EMBL/GenBank/DDBJ databases">
        <title>The Genome Sequence of Thecamonas trahens ATCC 50062.</title>
        <authorList>
            <consortium name="The Broad Institute Genome Sequencing Platform"/>
            <person name="Russ C."/>
            <person name="Cuomo C."/>
            <person name="Shea T."/>
            <person name="Young S.K."/>
            <person name="Zeng Q."/>
            <person name="Koehrsen M."/>
            <person name="Haas B."/>
            <person name="Borodovsky M."/>
            <person name="Guigo R."/>
            <person name="Alvarado L."/>
            <person name="Berlin A."/>
            <person name="Bochicchio J."/>
            <person name="Borenstein D."/>
            <person name="Chapman S."/>
            <person name="Chen Z."/>
            <person name="Freedman E."/>
            <person name="Gellesch M."/>
            <person name="Goldberg J."/>
            <person name="Griggs A."/>
            <person name="Gujja S."/>
            <person name="Heilman E."/>
            <person name="Heiman D."/>
            <person name="Hepburn T."/>
            <person name="Howarth C."/>
            <person name="Jen D."/>
            <person name="Larson L."/>
            <person name="Mehta T."/>
            <person name="Park D."/>
            <person name="Pearson M."/>
            <person name="Roberts A."/>
            <person name="Saif S."/>
            <person name="Shenoy N."/>
            <person name="Sisk P."/>
            <person name="Stolte C."/>
            <person name="Sykes S."/>
            <person name="Thomson T."/>
            <person name="Walk T."/>
            <person name="White J."/>
            <person name="Yandava C."/>
            <person name="Burger G."/>
            <person name="Gray M.W."/>
            <person name="Holland P.W.H."/>
            <person name="King N."/>
            <person name="Lang F.B.F."/>
            <person name="Roger A.J."/>
            <person name="Ruiz-Trillo I."/>
            <person name="Lander E."/>
            <person name="Nusbaum C."/>
        </authorList>
    </citation>
    <scope>NUCLEOTIDE SEQUENCE [LARGE SCALE GENOMIC DNA]</scope>
    <source>
        <strain evidence="10 11">ATCC 50062</strain>
    </source>
</reference>
<dbReference type="OMA" id="FDCEVAR"/>
<evidence type="ECO:0000313" key="11">
    <source>
        <dbReference type="Proteomes" id="UP000054408"/>
    </source>
</evidence>
<evidence type="ECO:0000256" key="6">
    <source>
        <dbReference type="ARBA" id="ARBA00022741"/>
    </source>
</evidence>